<dbReference type="EMBL" id="ASHM01192189">
    <property type="protein sequence ID" value="PNX66335.1"/>
    <property type="molecule type" value="Genomic_DNA"/>
</dbReference>
<feature type="non-terminal residue" evidence="2">
    <location>
        <position position="66"/>
    </location>
</feature>
<feature type="compositionally biased region" description="Polar residues" evidence="1">
    <location>
        <begin position="29"/>
        <end position="52"/>
    </location>
</feature>
<reference evidence="2 3" key="1">
    <citation type="journal article" date="2014" name="Am. J. Bot.">
        <title>Genome assembly and annotation for red clover (Trifolium pratense; Fabaceae).</title>
        <authorList>
            <person name="Istvanek J."/>
            <person name="Jaros M."/>
            <person name="Krenek A."/>
            <person name="Repkova J."/>
        </authorList>
    </citation>
    <scope>NUCLEOTIDE SEQUENCE [LARGE SCALE GENOMIC DNA]</scope>
    <source>
        <strain evidence="3">cv. Tatra</strain>
        <tissue evidence="2">Young leaves</tissue>
    </source>
</reference>
<sequence length="66" mass="7359">MLTRLTGKGKKKSDVNPTQEPPKKPRTKMSASKGQSSRSAQVSPPRRSNATRPQVHPHFISEVHEK</sequence>
<gene>
    <name evidence="2" type="ORF">L195_g063013</name>
</gene>
<name>A0A2K3KJ71_TRIPR</name>
<reference evidence="2 3" key="2">
    <citation type="journal article" date="2017" name="Front. Plant Sci.">
        <title>Gene Classification and Mining of Molecular Markers Useful in Red Clover (Trifolium pratense) Breeding.</title>
        <authorList>
            <person name="Istvanek J."/>
            <person name="Dluhosova J."/>
            <person name="Dluhos P."/>
            <person name="Patkova L."/>
            <person name="Nedelnik J."/>
            <person name="Repkova J."/>
        </authorList>
    </citation>
    <scope>NUCLEOTIDE SEQUENCE [LARGE SCALE GENOMIC DNA]</scope>
    <source>
        <strain evidence="3">cv. Tatra</strain>
        <tissue evidence="2">Young leaves</tissue>
    </source>
</reference>
<dbReference type="AlphaFoldDB" id="A0A2K3KJ71"/>
<evidence type="ECO:0000313" key="3">
    <source>
        <dbReference type="Proteomes" id="UP000236291"/>
    </source>
</evidence>
<organism evidence="2 3">
    <name type="scientific">Trifolium pratense</name>
    <name type="common">Red clover</name>
    <dbReference type="NCBI Taxonomy" id="57577"/>
    <lineage>
        <taxon>Eukaryota</taxon>
        <taxon>Viridiplantae</taxon>
        <taxon>Streptophyta</taxon>
        <taxon>Embryophyta</taxon>
        <taxon>Tracheophyta</taxon>
        <taxon>Spermatophyta</taxon>
        <taxon>Magnoliopsida</taxon>
        <taxon>eudicotyledons</taxon>
        <taxon>Gunneridae</taxon>
        <taxon>Pentapetalae</taxon>
        <taxon>rosids</taxon>
        <taxon>fabids</taxon>
        <taxon>Fabales</taxon>
        <taxon>Fabaceae</taxon>
        <taxon>Papilionoideae</taxon>
        <taxon>50 kb inversion clade</taxon>
        <taxon>NPAAA clade</taxon>
        <taxon>Hologalegina</taxon>
        <taxon>IRL clade</taxon>
        <taxon>Trifolieae</taxon>
        <taxon>Trifolium</taxon>
    </lineage>
</organism>
<protein>
    <submittedName>
        <fullName evidence="2">Uncharacterized protein</fullName>
    </submittedName>
</protein>
<evidence type="ECO:0000256" key="1">
    <source>
        <dbReference type="SAM" id="MobiDB-lite"/>
    </source>
</evidence>
<feature type="region of interest" description="Disordered" evidence="1">
    <location>
        <begin position="1"/>
        <end position="66"/>
    </location>
</feature>
<proteinExistence type="predicted"/>
<comment type="caution">
    <text evidence="2">The sequence shown here is derived from an EMBL/GenBank/DDBJ whole genome shotgun (WGS) entry which is preliminary data.</text>
</comment>
<accession>A0A2K3KJ71</accession>
<evidence type="ECO:0000313" key="2">
    <source>
        <dbReference type="EMBL" id="PNX66335.1"/>
    </source>
</evidence>
<dbReference type="Proteomes" id="UP000236291">
    <property type="component" value="Unassembled WGS sequence"/>
</dbReference>